<sequence length="305" mass="33860">MQECFALDWSRAKVGRLVSEQERSAVQEIIQANYRRFLAMYRVLSANGVSGEAGFGISQIEAGDTMALGGLVDSTVTRISDVDRFFIASKVLAPDMKKRPNMLVNNEKVLNRHQLLELFLRVADQRFVQTGETPSIAEAMRRVLAGLEEAGQAKLSDLDNFLDAFHTDEVDDVFKMHTPMLQVLYERFSGRFTRPGQAKFMSLTEFQELLEISGSGVAFRMGMMTQPEEVLGTRFQEMTFLEFQHALGAAVFMKTGFVKEEMANLANAFIKTKLVKAMPPKKKLLSLKLVVSAVVSAGALAKSGG</sequence>
<reference evidence="2" key="1">
    <citation type="submission" date="2021-02" db="EMBL/GenBank/DDBJ databases">
        <authorList>
            <person name="Dougan E. K."/>
            <person name="Rhodes N."/>
            <person name="Thang M."/>
            <person name="Chan C."/>
        </authorList>
    </citation>
    <scope>NUCLEOTIDE SEQUENCE</scope>
</reference>
<accession>A0A813KFE4</accession>
<protein>
    <submittedName>
        <fullName evidence="2">Uncharacterized protein</fullName>
    </submittedName>
</protein>
<evidence type="ECO:0000313" key="4">
    <source>
        <dbReference type="Proteomes" id="UP000654075"/>
    </source>
</evidence>
<dbReference type="EMBL" id="CAJNNV010028499">
    <property type="protein sequence ID" value="CAE8624826.1"/>
    <property type="molecule type" value="Genomic_DNA"/>
</dbReference>
<dbReference type="OrthoDB" id="415435at2759"/>
<proteinExistence type="predicted"/>
<dbReference type="Proteomes" id="UP000654075">
    <property type="component" value="Unassembled WGS sequence"/>
</dbReference>
<organism evidence="2 3">
    <name type="scientific">Polarella glacialis</name>
    <name type="common">Dinoflagellate</name>
    <dbReference type="NCBI Taxonomy" id="89957"/>
    <lineage>
        <taxon>Eukaryota</taxon>
        <taxon>Sar</taxon>
        <taxon>Alveolata</taxon>
        <taxon>Dinophyceae</taxon>
        <taxon>Suessiales</taxon>
        <taxon>Suessiaceae</taxon>
        <taxon>Polarella</taxon>
    </lineage>
</organism>
<gene>
    <name evidence="1" type="ORF">PGLA1383_LOCUS41929</name>
    <name evidence="2" type="ORF">PGLA2088_LOCUS30370</name>
</gene>
<dbReference type="AlphaFoldDB" id="A0A813KFE4"/>
<keyword evidence="4" id="KW-1185">Reference proteome</keyword>
<evidence type="ECO:0000313" key="2">
    <source>
        <dbReference type="EMBL" id="CAE8697596.1"/>
    </source>
</evidence>
<evidence type="ECO:0000313" key="3">
    <source>
        <dbReference type="Proteomes" id="UP000626109"/>
    </source>
</evidence>
<dbReference type="Proteomes" id="UP000626109">
    <property type="component" value="Unassembled WGS sequence"/>
</dbReference>
<comment type="caution">
    <text evidence="2">The sequence shown here is derived from an EMBL/GenBank/DDBJ whole genome shotgun (WGS) entry which is preliminary data.</text>
</comment>
<evidence type="ECO:0000313" key="1">
    <source>
        <dbReference type="EMBL" id="CAE8624826.1"/>
    </source>
</evidence>
<dbReference type="EMBL" id="CAJNNW010028778">
    <property type="protein sequence ID" value="CAE8697596.1"/>
    <property type="molecule type" value="Genomic_DNA"/>
</dbReference>
<name>A0A813KFE4_POLGL</name>